<dbReference type="EMBL" id="SLZR01000014">
    <property type="protein sequence ID" value="TCS38855.1"/>
    <property type="molecule type" value="Genomic_DNA"/>
</dbReference>
<accession>A0A4R3I2H5</accession>
<reference evidence="1 2" key="1">
    <citation type="submission" date="2019-03" db="EMBL/GenBank/DDBJ databases">
        <title>Genomic Encyclopedia of Archaeal and Bacterial Type Strains, Phase II (KMG-II): from individual species to whole genera.</title>
        <authorList>
            <person name="Goeker M."/>
        </authorList>
    </citation>
    <scope>NUCLEOTIDE SEQUENCE [LARGE SCALE GENOMIC DNA]</scope>
    <source>
        <strain evidence="1 2">DSM 15388</strain>
    </source>
</reference>
<protein>
    <submittedName>
        <fullName evidence="1">Uncharacterized protein</fullName>
    </submittedName>
</protein>
<dbReference type="RefSeq" id="WP_132702609.1">
    <property type="nucleotide sequence ID" value="NZ_SLZR01000014.1"/>
</dbReference>
<keyword evidence="2" id="KW-1185">Reference proteome</keyword>
<name>A0A4R3I2H5_9GAMM</name>
<sequence>MKYFVYNRHFGWSHGTPANPQVISEEDGKELMKRAGISKNDVLLAFPPAQFAEEGDELFEKFGGNRYLMLGDLERCAGKEDAKISKPLEVNWD</sequence>
<evidence type="ECO:0000313" key="1">
    <source>
        <dbReference type="EMBL" id="TCS38855.1"/>
    </source>
</evidence>
<proteinExistence type="predicted"/>
<evidence type="ECO:0000313" key="2">
    <source>
        <dbReference type="Proteomes" id="UP000295793"/>
    </source>
</evidence>
<dbReference type="Proteomes" id="UP000295793">
    <property type="component" value="Unassembled WGS sequence"/>
</dbReference>
<gene>
    <name evidence="1" type="ORF">BCF53_11420</name>
</gene>
<organism evidence="1 2">
    <name type="scientific">Reinekea marinisedimentorum</name>
    <dbReference type="NCBI Taxonomy" id="230495"/>
    <lineage>
        <taxon>Bacteria</taxon>
        <taxon>Pseudomonadati</taxon>
        <taxon>Pseudomonadota</taxon>
        <taxon>Gammaproteobacteria</taxon>
        <taxon>Oceanospirillales</taxon>
        <taxon>Saccharospirillaceae</taxon>
        <taxon>Reinekea</taxon>
    </lineage>
</organism>
<dbReference type="AlphaFoldDB" id="A0A4R3I2H5"/>
<comment type="caution">
    <text evidence="1">The sequence shown here is derived from an EMBL/GenBank/DDBJ whole genome shotgun (WGS) entry which is preliminary data.</text>
</comment>
<dbReference type="OrthoDB" id="6064952at2"/>